<evidence type="ECO:0000256" key="2">
    <source>
        <dbReference type="ARBA" id="ARBA00022670"/>
    </source>
</evidence>
<evidence type="ECO:0000256" key="1">
    <source>
        <dbReference type="ARBA" id="ARBA00008140"/>
    </source>
</evidence>
<dbReference type="InParanoid" id="A0A5J5ESZ7"/>
<gene>
    <name evidence="7" type="ORF">FN846DRAFT_110876</name>
</gene>
<dbReference type="InterPro" id="IPR016024">
    <property type="entry name" value="ARM-type_fold"/>
</dbReference>
<dbReference type="PROSITE" id="PS00194">
    <property type="entry name" value="THIOREDOXIN_1"/>
    <property type="match status" value="1"/>
</dbReference>
<feature type="domain" description="PPPDE" evidence="6">
    <location>
        <begin position="6"/>
        <end position="146"/>
    </location>
</feature>
<name>A0A5J5ESZ7_9PEZI</name>
<dbReference type="PROSITE" id="PS51352">
    <property type="entry name" value="THIOREDOXIN_2"/>
    <property type="match status" value="1"/>
</dbReference>
<protein>
    <submittedName>
        <fullName evidence="7">PPPDE putative peptidase domain-containing protein</fullName>
    </submittedName>
</protein>
<accession>A0A5J5ESZ7</accession>
<dbReference type="InterPro" id="IPR042266">
    <property type="entry name" value="PPPDE_sf"/>
</dbReference>
<dbReference type="GO" id="GO:0006508">
    <property type="term" value="P:proteolysis"/>
    <property type="evidence" value="ECO:0007669"/>
    <property type="project" value="UniProtKB-KW"/>
</dbReference>
<keyword evidence="3" id="KW-0378">Hydrolase</keyword>
<dbReference type="Gene3D" id="1.25.10.10">
    <property type="entry name" value="Leucine-rich Repeat Variant"/>
    <property type="match status" value="1"/>
</dbReference>
<dbReference type="PROSITE" id="PS51858">
    <property type="entry name" value="PPPDE"/>
    <property type="match status" value="1"/>
</dbReference>
<dbReference type="InterPro" id="IPR013535">
    <property type="entry name" value="PUL_dom"/>
</dbReference>
<evidence type="ECO:0000313" key="7">
    <source>
        <dbReference type="EMBL" id="KAA8901707.1"/>
    </source>
</evidence>
<dbReference type="InterPro" id="IPR013766">
    <property type="entry name" value="Thioredoxin_domain"/>
</dbReference>
<keyword evidence="2" id="KW-0645">Protease</keyword>
<dbReference type="PANTHER" id="PTHR12378">
    <property type="entry name" value="DESUMOYLATING ISOPEPTIDASE"/>
    <property type="match status" value="1"/>
</dbReference>
<dbReference type="SUPFAM" id="SSF48371">
    <property type="entry name" value="ARM repeat"/>
    <property type="match status" value="1"/>
</dbReference>
<dbReference type="SMART" id="SM01179">
    <property type="entry name" value="DUF862"/>
    <property type="match status" value="1"/>
</dbReference>
<keyword evidence="8" id="KW-1185">Reference proteome</keyword>
<dbReference type="Proteomes" id="UP000326924">
    <property type="component" value="Unassembled WGS sequence"/>
</dbReference>
<evidence type="ECO:0000259" key="5">
    <source>
        <dbReference type="PROSITE" id="PS51396"/>
    </source>
</evidence>
<dbReference type="InterPro" id="IPR011989">
    <property type="entry name" value="ARM-like"/>
</dbReference>
<dbReference type="SUPFAM" id="SSF52833">
    <property type="entry name" value="Thioredoxin-like"/>
    <property type="match status" value="1"/>
</dbReference>
<dbReference type="AlphaFoldDB" id="A0A5J5ESZ7"/>
<dbReference type="GO" id="GO:0070646">
    <property type="term" value="P:protein modification by small protein removal"/>
    <property type="evidence" value="ECO:0007669"/>
    <property type="project" value="TreeGrafter"/>
</dbReference>
<evidence type="ECO:0000256" key="3">
    <source>
        <dbReference type="ARBA" id="ARBA00022801"/>
    </source>
</evidence>
<dbReference type="InterPro" id="IPR036249">
    <property type="entry name" value="Thioredoxin-like_sf"/>
</dbReference>
<dbReference type="OrthoDB" id="21221at2759"/>
<dbReference type="Pfam" id="PF08324">
    <property type="entry name" value="PUL"/>
    <property type="match status" value="1"/>
</dbReference>
<sequence>MAPAEQPVELYVYDLSQGLARQMSMAFLGIQIDAVYHTSIVVGGIEYYFGHGIQTSYPGQTHHGEPMEIIKLGTTSLPEDILHEYVESMKLEYTPESYDLFLRNCNNFTADLSMFLCGVSIPGKIKNLPQEVLNTPFGQMMRPALERQLRPITTAHVKPPRPKAPSRVRNVTALNELENIIKTAPATVVFFTSATCAPCRVVYPQFETLASEAGEKATFVKVDISHARPIAEQYQILATPTFMTWSKGEKLDEWKGASVDELKQKVDLVLRVTYPIHRHTSLSIPTALRLAQQAMANPTVFSKVPPVEKVAEKLGSTASNPAVQSLIEFLRHRAAEGAVNAPIPNEAAWASFLQNAFNTLPSNTLFPLVDLFRASLADPRVSDTDNVPYPLRLVTTQALCNLFTTPLFPPHLVSQPLLPLVSTLTTTFLLDSAHSVLRAAASSVAFAVAAYVQKQRSTANQEVLPQDAMVELVAGLVQGIQTEKESEDVVRQLVLSLALLCYCVPDDQAGELKDMLGALEAGKELKSIAAGEKWRGECKELCKEVAQLVDA</sequence>
<organism evidence="7 8">
    <name type="scientific">Sphaerosporella brunnea</name>
    <dbReference type="NCBI Taxonomy" id="1250544"/>
    <lineage>
        <taxon>Eukaryota</taxon>
        <taxon>Fungi</taxon>
        <taxon>Dikarya</taxon>
        <taxon>Ascomycota</taxon>
        <taxon>Pezizomycotina</taxon>
        <taxon>Pezizomycetes</taxon>
        <taxon>Pezizales</taxon>
        <taxon>Pyronemataceae</taxon>
        <taxon>Sphaerosporella</taxon>
    </lineage>
</organism>
<dbReference type="PROSITE" id="PS51396">
    <property type="entry name" value="PUL"/>
    <property type="match status" value="1"/>
</dbReference>
<proteinExistence type="inferred from homology"/>
<dbReference type="InterPro" id="IPR008580">
    <property type="entry name" value="PPPDE_dom"/>
</dbReference>
<feature type="domain" description="PUL" evidence="5">
    <location>
        <begin position="282"/>
        <end position="548"/>
    </location>
</feature>
<feature type="domain" description="Thioredoxin" evidence="4">
    <location>
        <begin position="158"/>
        <end position="271"/>
    </location>
</feature>
<dbReference type="EMBL" id="VXIS01000142">
    <property type="protein sequence ID" value="KAA8901707.1"/>
    <property type="molecule type" value="Genomic_DNA"/>
</dbReference>
<evidence type="ECO:0000313" key="8">
    <source>
        <dbReference type="Proteomes" id="UP000326924"/>
    </source>
</evidence>
<comment type="caution">
    <text evidence="7">The sequence shown here is derived from an EMBL/GenBank/DDBJ whole genome shotgun (WGS) entry which is preliminary data.</text>
</comment>
<dbReference type="Pfam" id="PF00085">
    <property type="entry name" value="Thioredoxin"/>
    <property type="match status" value="1"/>
</dbReference>
<reference evidence="7 8" key="1">
    <citation type="submission" date="2019-09" db="EMBL/GenBank/DDBJ databases">
        <title>Draft genome of the ectomycorrhizal ascomycete Sphaerosporella brunnea.</title>
        <authorList>
            <consortium name="DOE Joint Genome Institute"/>
            <person name="Benucci G.M."/>
            <person name="Marozzi G."/>
            <person name="Antonielli L."/>
            <person name="Sanchez S."/>
            <person name="Marco P."/>
            <person name="Wang X."/>
            <person name="Falini L.B."/>
            <person name="Barry K."/>
            <person name="Haridas S."/>
            <person name="Lipzen A."/>
            <person name="Labutti K."/>
            <person name="Grigoriev I.V."/>
            <person name="Murat C."/>
            <person name="Martin F."/>
            <person name="Albertini E."/>
            <person name="Donnini D."/>
            <person name="Bonito G."/>
        </authorList>
    </citation>
    <scope>NUCLEOTIDE SEQUENCE [LARGE SCALE GENOMIC DNA]</scope>
    <source>
        <strain evidence="7 8">Sb_GMNB300</strain>
    </source>
</reference>
<dbReference type="Gene3D" id="3.40.30.10">
    <property type="entry name" value="Glutaredoxin"/>
    <property type="match status" value="1"/>
</dbReference>
<dbReference type="InterPro" id="IPR017937">
    <property type="entry name" value="Thioredoxin_CS"/>
</dbReference>
<dbReference type="CDD" id="cd02947">
    <property type="entry name" value="TRX_family"/>
    <property type="match status" value="1"/>
</dbReference>
<dbReference type="Gene3D" id="3.90.1720.30">
    <property type="entry name" value="PPPDE domains"/>
    <property type="match status" value="1"/>
</dbReference>
<dbReference type="GO" id="GO:0008233">
    <property type="term" value="F:peptidase activity"/>
    <property type="evidence" value="ECO:0007669"/>
    <property type="project" value="UniProtKB-KW"/>
</dbReference>
<comment type="similarity">
    <text evidence="1">Belongs to the DeSI family.</text>
</comment>
<evidence type="ECO:0000259" key="4">
    <source>
        <dbReference type="PROSITE" id="PS51352"/>
    </source>
</evidence>
<dbReference type="Pfam" id="PF05903">
    <property type="entry name" value="Peptidase_C97"/>
    <property type="match status" value="1"/>
</dbReference>
<evidence type="ECO:0000259" key="6">
    <source>
        <dbReference type="PROSITE" id="PS51858"/>
    </source>
</evidence>
<dbReference type="PANTHER" id="PTHR12378:SF7">
    <property type="entry name" value="DESUMOYLATING ISOPEPTIDASE 1"/>
    <property type="match status" value="1"/>
</dbReference>